<sequence>MLTTKHMAITGSAALVLTGVLGATAPAHAAPEPSTSAHVAAGGTAPACIDRSGVRNNAGGGIAGWVYNGCGKKMRVKVVVHNWRDTSCQTIPNKQSKYFHTNGGRYDRTAVC</sequence>
<feature type="signal peptide" evidence="1">
    <location>
        <begin position="1"/>
        <end position="29"/>
    </location>
</feature>
<organism evidence="2 3">
    <name type="scientific">Streptomyces varsoviensis</name>
    <dbReference type="NCBI Taxonomy" id="67373"/>
    <lineage>
        <taxon>Bacteria</taxon>
        <taxon>Bacillati</taxon>
        <taxon>Actinomycetota</taxon>
        <taxon>Actinomycetes</taxon>
        <taxon>Kitasatosporales</taxon>
        <taxon>Streptomycetaceae</taxon>
        <taxon>Streptomyces</taxon>
    </lineage>
</organism>
<proteinExistence type="predicted"/>
<comment type="caution">
    <text evidence="2">The sequence shown here is derived from an EMBL/GenBank/DDBJ whole genome shotgun (WGS) entry which is preliminary data.</text>
</comment>
<dbReference type="RefSeq" id="WP_030885157.1">
    <property type="nucleotide sequence ID" value="NZ_JBIRHZ010000014.1"/>
</dbReference>
<evidence type="ECO:0000313" key="2">
    <source>
        <dbReference type="EMBL" id="KOG85214.1"/>
    </source>
</evidence>
<evidence type="ECO:0000256" key="1">
    <source>
        <dbReference type="SAM" id="SignalP"/>
    </source>
</evidence>
<accession>A0ABR5IVP9</accession>
<protein>
    <recommendedName>
        <fullName evidence="4">Secreted protein</fullName>
    </recommendedName>
</protein>
<evidence type="ECO:0008006" key="4">
    <source>
        <dbReference type="Google" id="ProtNLM"/>
    </source>
</evidence>
<dbReference type="EMBL" id="LGUT01003574">
    <property type="protein sequence ID" value="KOG85214.1"/>
    <property type="molecule type" value="Genomic_DNA"/>
</dbReference>
<dbReference type="InterPro" id="IPR036379">
    <property type="entry name" value="A-amylase_inhib_sf"/>
</dbReference>
<name>A0ABR5IVP9_9ACTN</name>
<gene>
    <name evidence="2" type="ORF">ADK38_37990</name>
</gene>
<feature type="chain" id="PRO_5045910534" description="Secreted protein" evidence="1">
    <location>
        <begin position="30"/>
        <end position="112"/>
    </location>
</feature>
<keyword evidence="1" id="KW-0732">Signal</keyword>
<keyword evidence="3" id="KW-1185">Reference proteome</keyword>
<evidence type="ECO:0000313" key="3">
    <source>
        <dbReference type="Proteomes" id="UP000037020"/>
    </source>
</evidence>
<reference evidence="2 3" key="1">
    <citation type="submission" date="2015-07" db="EMBL/GenBank/DDBJ databases">
        <authorList>
            <person name="Ju K.-S."/>
            <person name="Doroghazi J.R."/>
            <person name="Metcalf W.W."/>
        </authorList>
    </citation>
    <scope>NUCLEOTIDE SEQUENCE [LARGE SCALE GENOMIC DNA]</scope>
    <source>
        <strain evidence="2 3">NRRL B-3589</strain>
    </source>
</reference>
<dbReference type="Gene3D" id="2.60.40.20">
    <property type="entry name" value="Alpha-amylase inhibitor"/>
    <property type="match status" value="1"/>
</dbReference>
<dbReference type="Proteomes" id="UP000037020">
    <property type="component" value="Unassembled WGS sequence"/>
</dbReference>